<reference evidence="1 2" key="1">
    <citation type="submission" date="2020-11" db="EMBL/GenBank/DDBJ databases">
        <authorList>
            <person name="Peeters C."/>
        </authorList>
    </citation>
    <scope>NUCLEOTIDE SEQUENCE [LARGE SCALE GENOMIC DNA]</scope>
    <source>
        <strain evidence="1 2">LMG 8286</strain>
    </source>
</reference>
<name>A0ABN7K842_9BACT</name>
<protein>
    <recommendedName>
        <fullName evidence="3">Bsp6I family restriction endonuclease</fullName>
    </recommendedName>
</protein>
<dbReference type="EMBL" id="CAJHOE010000002">
    <property type="protein sequence ID" value="CAD7288270.1"/>
    <property type="molecule type" value="Genomic_DNA"/>
</dbReference>
<accession>A0ABN7K842</accession>
<dbReference type="RefSeq" id="WP_230056993.1">
    <property type="nucleotide sequence ID" value="NZ_CAJHOE010000002.1"/>
</dbReference>
<evidence type="ECO:0000313" key="2">
    <source>
        <dbReference type="Proteomes" id="UP000789359"/>
    </source>
</evidence>
<proteinExistence type="predicted"/>
<evidence type="ECO:0008006" key="3">
    <source>
        <dbReference type="Google" id="ProtNLM"/>
    </source>
</evidence>
<evidence type="ECO:0000313" key="1">
    <source>
        <dbReference type="EMBL" id="CAD7288270.1"/>
    </source>
</evidence>
<gene>
    <name evidence="1" type="ORF">LMG8286_01238</name>
</gene>
<keyword evidence="2" id="KW-1185">Reference proteome</keyword>
<dbReference type="Pfam" id="PF09504">
    <property type="entry name" value="RE_Bsp6I"/>
    <property type="match status" value="1"/>
</dbReference>
<dbReference type="InterPro" id="IPR019037">
    <property type="entry name" value="Restrct_endonuc_II_Bsp6I"/>
</dbReference>
<comment type="caution">
    <text evidence="1">The sequence shown here is derived from an EMBL/GenBank/DDBJ whole genome shotgun (WGS) entry which is preliminary data.</text>
</comment>
<dbReference type="Proteomes" id="UP000789359">
    <property type="component" value="Unassembled WGS sequence"/>
</dbReference>
<organism evidence="1 2">
    <name type="scientific">Campylobacter suis</name>
    <dbReference type="NCBI Taxonomy" id="2790657"/>
    <lineage>
        <taxon>Bacteria</taxon>
        <taxon>Pseudomonadati</taxon>
        <taxon>Campylobacterota</taxon>
        <taxon>Epsilonproteobacteria</taxon>
        <taxon>Campylobacterales</taxon>
        <taxon>Campylobacteraceae</taxon>
        <taxon>Campylobacter</taxon>
    </lineage>
</organism>
<sequence length="174" mass="19766">MAKTKLDFITIDDARFLEVCRLYFLYKDLNNGIKSVSSRGLNLPETISEPMSCYALGYKWNKGTKGGDATDENGSLIEIKATSNFDDDLSSFSPNTKFDKLIFFRLKYDKNEAYIYDLGLNSDAFVNLSVNKTQTVKDQQKLGRRPRLSLISYINQNNIQPVAIIDIVARIVKK</sequence>